<organism evidence="1 2">
    <name type="scientific">Colletotrichum navitas</name>
    <dbReference type="NCBI Taxonomy" id="681940"/>
    <lineage>
        <taxon>Eukaryota</taxon>
        <taxon>Fungi</taxon>
        <taxon>Dikarya</taxon>
        <taxon>Ascomycota</taxon>
        <taxon>Pezizomycotina</taxon>
        <taxon>Sordariomycetes</taxon>
        <taxon>Hypocreomycetidae</taxon>
        <taxon>Glomerellales</taxon>
        <taxon>Glomerellaceae</taxon>
        <taxon>Colletotrichum</taxon>
        <taxon>Colletotrichum graminicola species complex</taxon>
    </lineage>
</organism>
<proteinExistence type="predicted"/>
<evidence type="ECO:0000313" key="2">
    <source>
        <dbReference type="Proteomes" id="UP001230504"/>
    </source>
</evidence>
<gene>
    <name evidence="1" type="ORF">LY79DRAFT_530258</name>
</gene>
<dbReference type="GeneID" id="85440404"/>
<comment type="caution">
    <text evidence="1">The sequence shown here is derived from an EMBL/GenBank/DDBJ whole genome shotgun (WGS) entry which is preliminary data.</text>
</comment>
<reference evidence="1" key="1">
    <citation type="submission" date="2021-06" db="EMBL/GenBank/DDBJ databases">
        <title>Comparative genomics, transcriptomics and evolutionary studies reveal genomic signatures of adaptation to plant cell wall in hemibiotrophic fungi.</title>
        <authorList>
            <consortium name="DOE Joint Genome Institute"/>
            <person name="Baroncelli R."/>
            <person name="Diaz J.F."/>
            <person name="Benocci T."/>
            <person name="Peng M."/>
            <person name="Battaglia E."/>
            <person name="Haridas S."/>
            <person name="Andreopoulos W."/>
            <person name="Labutti K."/>
            <person name="Pangilinan J."/>
            <person name="Floch G.L."/>
            <person name="Makela M.R."/>
            <person name="Henrissat B."/>
            <person name="Grigoriev I.V."/>
            <person name="Crouch J.A."/>
            <person name="De Vries R.P."/>
            <person name="Sukno S.A."/>
            <person name="Thon M.R."/>
        </authorList>
    </citation>
    <scope>NUCLEOTIDE SEQUENCE</scope>
    <source>
        <strain evidence="1">CBS 125086</strain>
    </source>
</reference>
<dbReference type="AlphaFoldDB" id="A0AAD8UXB7"/>
<sequence length="50" mass="5504">MADFMVLGTGHRSRIKPDTIAWSTTCKASAVVHDGSAQKDTGWIWAWNQA</sequence>
<keyword evidence="2" id="KW-1185">Reference proteome</keyword>
<dbReference type="EMBL" id="JAHLJV010000196">
    <property type="protein sequence ID" value="KAK1564235.1"/>
    <property type="molecule type" value="Genomic_DNA"/>
</dbReference>
<dbReference type="RefSeq" id="XP_060407044.1">
    <property type="nucleotide sequence ID" value="XM_060556164.1"/>
</dbReference>
<name>A0AAD8UXB7_9PEZI</name>
<dbReference type="Proteomes" id="UP001230504">
    <property type="component" value="Unassembled WGS sequence"/>
</dbReference>
<protein>
    <submittedName>
        <fullName evidence="1">Uncharacterized protein</fullName>
    </submittedName>
</protein>
<evidence type="ECO:0000313" key="1">
    <source>
        <dbReference type="EMBL" id="KAK1564235.1"/>
    </source>
</evidence>
<accession>A0AAD8UXB7</accession>